<protein>
    <submittedName>
        <fullName evidence="3">Putative membrane protein</fullName>
    </submittedName>
</protein>
<organism evidence="3 4">
    <name type="scientific">Nocardia pseudobrasiliensis</name>
    <dbReference type="NCBI Taxonomy" id="45979"/>
    <lineage>
        <taxon>Bacteria</taxon>
        <taxon>Bacillati</taxon>
        <taxon>Actinomycetota</taxon>
        <taxon>Actinomycetes</taxon>
        <taxon>Mycobacteriales</taxon>
        <taxon>Nocardiaceae</taxon>
        <taxon>Nocardia</taxon>
    </lineage>
</organism>
<dbReference type="EMBL" id="QQBC01000003">
    <property type="protein sequence ID" value="RDI67451.1"/>
    <property type="molecule type" value="Genomic_DNA"/>
</dbReference>
<feature type="transmembrane region" description="Helical" evidence="2">
    <location>
        <begin position="436"/>
        <end position="460"/>
    </location>
</feature>
<feature type="transmembrane region" description="Helical" evidence="2">
    <location>
        <begin position="390"/>
        <end position="411"/>
    </location>
</feature>
<dbReference type="PANTHER" id="PTHR40076:SF1">
    <property type="entry name" value="MEMBRANE PROTEIN"/>
    <property type="match status" value="1"/>
</dbReference>
<proteinExistence type="predicted"/>
<evidence type="ECO:0000313" key="4">
    <source>
        <dbReference type="Proteomes" id="UP000254869"/>
    </source>
</evidence>
<dbReference type="InterPro" id="IPR010380">
    <property type="entry name" value="DUF975"/>
</dbReference>
<dbReference type="STRING" id="1210086.GCA_001613105_04432"/>
<feature type="compositionally biased region" description="Polar residues" evidence="1">
    <location>
        <begin position="193"/>
        <end position="238"/>
    </location>
</feature>
<keyword evidence="2" id="KW-1133">Transmembrane helix</keyword>
<feature type="transmembrane region" description="Helical" evidence="2">
    <location>
        <begin position="298"/>
        <end position="318"/>
    </location>
</feature>
<gene>
    <name evidence="3" type="ORF">DFR76_103522</name>
</gene>
<keyword evidence="4" id="KW-1185">Reference proteome</keyword>
<dbReference type="PANTHER" id="PTHR40076">
    <property type="entry name" value="MEMBRANE PROTEIN-RELATED"/>
    <property type="match status" value="1"/>
</dbReference>
<keyword evidence="2" id="KW-0812">Transmembrane</keyword>
<feature type="transmembrane region" description="Helical" evidence="2">
    <location>
        <begin position="330"/>
        <end position="352"/>
    </location>
</feature>
<feature type="transmembrane region" description="Helical" evidence="2">
    <location>
        <begin position="364"/>
        <end position="383"/>
    </location>
</feature>
<dbReference type="Proteomes" id="UP000254869">
    <property type="component" value="Unassembled WGS sequence"/>
</dbReference>
<sequence>MADTPKPVPGDTPGEGGDERHSGRSGQQPAPSGPHGRHQMPGAAGYPQFEGPGAPQYGSEQVEPPPPVTGAVPPPSVSGTRPAPGQQAHGQSGSGQQVYGQAGSSHGYEQPGSAQSYGQPGPSQGYGQPGSPQSFGQPGSAQSYGQPGSAQSYGQPGSAQSYGQAASSQGYGQSASEQQDYGAPIPQPGYGQTGSEQTYGQPPHQQGYGRSTSEQGYGQPTAEQQAYGPSTFDQQPYGQPTYGPAGSYPAPGEAPPGWSPAGASSYGQQPYGYPGAPATLSIGRALGYGWDRFRANPIPWVAITLVGFLAYVAVTLVIRLSAVDSVLPLVLLALVVAVVVWLLQAAMIRGALSETDGTPPDFQAFFGFVNAGNVLITALIVFVAAWVFAILLVIPGLIVLYLCMFALHFVIDQDQGPFTAIKSSAQLVFSNFGPTLLLALAVAVLTFLATLLCGVGLLIVGPMTIIAVTYTYRFLTGGLIA</sequence>
<dbReference type="AlphaFoldDB" id="A0A370IBG6"/>
<reference evidence="3 4" key="1">
    <citation type="submission" date="2018-07" db="EMBL/GenBank/DDBJ databases">
        <title>Genomic Encyclopedia of Type Strains, Phase IV (KMG-IV): sequencing the most valuable type-strain genomes for metagenomic binning, comparative biology and taxonomic classification.</title>
        <authorList>
            <person name="Goeker M."/>
        </authorList>
    </citation>
    <scope>NUCLEOTIDE SEQUENCE [LARGE SCALE GENOMIC DNA]</scope>
    <source>
        <strain evidence="3 4">DSM 44290</strain>
    </source>
</reference>
<feature type="compositionally biased region" description="Low complexity" evidence="1">
    <location>
        <begin position="82"/>
        <end position="176"/>
    </location>
</feature>
<feature type="compositionally biased region" description="Pro residues" evidence="1">
    <location>
        <begin position="1"/>
        <end position="10"/>
    </location>
</feature>
<dbReference type="RefSeq" id="WP_114755576.1">
    <property type="nucleotide sequence ID" value="NZ_QQBC01000003.1"/>
</dbReference>
<name>A0A370IBG6_9NOCA</name>
<evidence type="ECO:0000256" key="1">
    <source>
        <dbReference type="SAM" id="MobiDB-lite"/>
    </source>
</evidence>
<evidence type="ECO:0000313" key="3">
    <source>
        <dbReference type="EMBL" id="RDI67451.1"/>
    </source>
</evidence>
<comment type="caution">
    <text evidence="3">The sequence shown here is derived from an EMBL/GenBank/DDBJ whole genome shotgun (WGS) entry which is preliminary data.</text>
</comment>
<evidence type="ECO:0000256" key="2">
    <source>
        <dbReference type="SAM" id="Phobius"/>
    </source>
</evidence>
<accession>A0A370IBG6</accession>
<keyword evidence="2" id="KW-0472">Membrane</keyword>
<feature type="compositionally biased region" description="Pro residues" evidence="1">
    <location>
        <begin position="63"/>
        <end position="76"/>
    </location>
</feature>
<feature type="region of interest" description="Disordered" evidence="1">
    <location>
        <begin position="1"/>
        <end position="263"/>
    </location>
</feature>